<dbReference type="RefSeq" id="WP_116207737.1">
    <property type="nucleotide sequence ID" value="NZ_QUNR01000002.1"/>
</dbReference>
<name>A0A3E0H582_9GAMM</name>
<dbReference type="OrthoDB" id="5853561at2"/>
<evidence type="ECO:0000313" key="2">
    <source>
        <dbReference type="EMBL" id="REH38703.1"/>
    </source>
</evidence>
<dbReference type="PANTHER" id="PTHR46438:SF11">
    <property type="entry name" value="LIPASE-RELATED"/>
    <property type="match status" value="1"/>
</dbReference>
<dbReference type="PRINTS" id="PR00111">
    <property type="entry name" value="ABHYDROLASE"/>
</dbReference>
<dbReference type="AlphaFoldDB" id="A0A3E0H582"/>
<reference evidence="2 3" key="1">
    <citation type="submission" date="2018-08" db="EMBL/GenBank/DDBJ databases">
        <title>Genomic Encyclopedia of Type Strains, Phase IV (KMG-IV): sequencing the most valuable type-strain genomes for metagenomic binning, comparative biology and taxonomic classification.</title>
        <authorList>
            <person name="Goeker M."/>
        </authorList>
    </citation>
    <scope>NUCLEOTIDE SEQUENCE [LARGE SCALE GENOMIC DNA]</scope>
    <source>
        <strain evidence="2 3">DSM 26022</strain>
    </source>
</reference>
<dbReference type="Gene3D" id="3.40.50.1820">
    <property type="entry name" value="alpha/beta hydrolase"/>
    <property type="match status" value="1"/>
</dbReference>
<proteinExistence type="predicted"/>
<accession>A0A3E0H582</accession>
<dbReference type="Pfam" id="PF12697">
    <property type="entry name" value="Abhydrolase_6"/>
    <property type="match status" value="1"/>
</dbReference>
<dbReference type="InterPro" id="IPR029058">
    <property type="entry name" value="AB_hydrolase_fold"/>
</dbReference>
<dbReference type="InterPro" id="IPR000073">
    <property type="entry name" value="AB_hydrolase_1"/>
</dbReference>
<organism evidence="2 3">
    <name type="scientific">Paraperlucidibaca baekdonensis</name>
    <dbReference type="NCBI Taxonomy" id="748120"/>
    <lineage>
        <taxon>Bacteria</taxon>
        <taxon>Pseudomonadati</taxon>
        <taxon>Pseudomonadota</taxon>
        <taxon>Gammaproteobacteria</taxon>
        <taxon>Moraxellales</taxon>
        <taxon>Moraxellaceae</taxon>
        <taxon>Paraperlucidibaca</taxon>
    </lineage>
</organism>
<dbReference type="SUPFAM" id="SSF53474">
    <property type="entry name" value="alpha/beta-Hydrolases"/>
    <property type="match status" value="1"/>
</dbReference>
<evidence type="ECO:0000259" key="1">
    <source>
        <dbReference type="Pfam" id="PF12697"/>
    </source>
</evidence>
<dbReference type="EMBL" id="QUNR01000002">
    <property type="protein sequence ID" value="REH38703.1"/>
    <property type="molecule type" value="Genomic_DNA"/>
</dbReference>
<dbReference type="PANTHER" id="PTHR46438">
    <property type="entry name" value="ALPHA/BETA-HYDROLASES SUPERFAMILY PROTEIN"/>
    <property type="match status" value="1"/>
</dbReference>
<dbReference type="Proteomes" id="UP000256774">
    <property type="component" value="Unassembled WGS sequence"/>
</dbReference>
<feature type="domain" description="AB hydrolase-1" evidence="1">
    <location>
        <begin position="16"/>
        <end position="252"/>
    </location>
</feature>
<protein>
    <submittedName>
        <fullName evidence="2">Pimeloyl-ACP methyl ester carboxylesterase</fullName>
    </submittedName>
</protein>
<comment type="caution">
    <text evidence="2">The sequence shown here is derived from an EMBL/GenBank/DDBJ whole genome shotgun (WGS) entry which is preliminary data.</text>
</comment>
<sequence length="259" mass="27535">MNKPWHYVEQGQGRPLVLLHGIGMSHAAWQPVMARLAQARRVIAVDIAGFGETPALNGPVSAEALVDGLRHTLASLGIHEPVDIAGNSMGGWLTLAAAVAGLARSIVVISPAGLADAADTPWHVRPIFTSARLMAQRFPRAAKAATTLGLARSALLAIPMSVRGYKMPAAAAARCLADFAEAPSFDATYDAIDKVPGVSALDIPITVAYGRLDFLLTRALQRRDALPLHAIWLKPWNWGHVPMWDDPEGVAELILTGTA</sequence>
<evidence type="ECO:0000313" key="3">
    <source>
        <dbReference type="Proteomes" id="UP000256774"/>
    </source>
</evidence>
<keyword evidence="3" id="KW-1185">Reference proteome</keyword>
<gene>
    <name evidence="2" type="ORF">DFR26_0864</name>
</gene>